<dbReference type="EMBL" id="JAASQL010000010">
    <property type="protein sequence ID" value="NIJ46589.1"/>
    <property type="molecule type" value="Genomic_DNA"/>
</dbReference>
<dbReference type="CDD" id="cd00038">
    <property type="entry name" value="CAP_ED"/>
    <property type="match status" value="1"/>
</dbReference>
<organism evidence="2 3">
    <name type="scientific">Wenyingzhuangia heitensis</name>
    <dbReference type="NCBI Taxonomy" id="1487859"/>
    <lineage>
        <taxon>Bacteria</taxon>
        <taxon>Pseudomonadati</taxon>
        <taxon>Bacteroidota</taxon>
        <taxon>Flavobacteriia</taxon>
        <taxon>Flavobacteriales</taxon>
        <taxon>Flavobacteriaceae</taxon>
        <taxon>Wenyingzhuangia</taxon>
    </lineage>
</organism>
<dbReference type="InterPro" id="IPR014710">
    <property type="entry name" value="RmlC-like_jellyroll"/>
</dbReference>
<proteinExistence type="predicted"/>
<evidence type="ECO:0000259" key="1">
    <source>
        <dbReference type="PROSITE" id="PS50042"/>
    </source>
</evidence>
<sequence>MNPNLIEYIRRYISISETEINAFQSYLIPKKIKKKEFLLKQGEFCKSRYFITKGCIRLFYIDNKGNEQIVHFGIDNWWITDYESFINRTPSKLYIQAIENTELLELPQETFEELCKEIPQTEKLFRIIMEKTYIAIQKRIEFMYSLKGDELFKIFVSKNPEFTQRVPQYMIASYLGMSPEFVSKIKNNILS</sequence>
<accession>A0ABX0UCM3</accession>
<dbReference type="InterPro" id="IPR018490">
    <property type="entry name" value="cNMP-bd_dom_sf"/>
</dbReference>
<reference evidence="2 3" key="1">
    <citation type="submission" date="2020-03" db="EMBL/GenBank/DDBJ databases">
        <title>Genomic Encyclopedia of Type Strains, Phase IV (KMG-IV): sequencing the most valuable type-strain genomes for metagenomic binning, comparative biology and taxonomic classification.</title>
        <authorList>
            <person name="Goeker M."/>
        </authorList>
    </citation>
    <scope>NUCLEOTIDE SEQUENCE [LARGE SCALE GENOMIC DNA]</scope>
    <source>
        <strain evidence="2 3">DSM 101599</strain>
    </source>
</reference>
<dbReference type="Pfam" id="PF00027">
    <property type="entry name" value="cNMP_binding"/>
    <property type="match status" value="1"/>
</dbReference>
<keyword evidence="3" id="KW-1185">Reference proteome</keyword>
<dbReference type="Gene3D" id="2.60.120.10">
    <property type="entry name" value="Jelly Rolls"/>
    <property type="match status" value="1"/>
</dbReference>
<evidence type="ECO:0000313" key="2">
    <source>
        <dbReference type="EMBL" id="NIJ46589.1"/>
    </source>
</evidence>
<dbReference type="SUPFAM" id="SSF51206">
    <property type="entry name" value="cAMP-binding domain-like"/>
    <property type="match status" value="1"/>
</dbReference>
<dbReference type="Proteomes" id="UP000745859">
    <property type="component" value="Unassembled WGS sequence"/>
</dbReference>
<dbReference type="PROSITE" id="PS50042">
    <property type="entry name" value="CNMP_BINDING_3"/>
    <property type="match status" value="1"/>
</dbReference>
<evidence type="ECO:0000313" key="3">
    <source>
        <dbReference type="Proteomes" id="UP000745859"/>
    </source>
</evidence>
<feature type="domain" description="Cyclic nucleotide-binding" evidence="1">
    <location>
        <begin position="11"/>
        <end position="114"/>
    </location>
</feature>
<dbReference type="InterPro" id="IPR000595">
    <property type="entry name" value="cNMP-bd_dom"/>
</dbReference>
<name>A0ABX0UCM3_9FLAO</name>
<comment type="caution">
    <text evidence="2">The sequence shown here is derived from an EMBL/GenBank/DDBJ whole genome shotgun (WGS) entry which is preliminary data.</text>
</comment>
<gene>
    <name evidence="2" type="ORF">FHR24_003079</name>
</gene>
<protein>
    <submittedName>
        <fullName evidence="2">CRP-like cAMP-binding protein</fullName>
    </submittedName>
</protein>
<dbReference type="RefSeq" id="WP_167190996.1">
    <property type="nucleotide sequence ID" value="NZ_JAASQL010000010.1"/>
</dbReference>